<dbReference type="EC" id="1.3.1.76" evidence="2"/>
<dbReference type="Proteomes" id="UP000198815">
    <property type="component" value="Unassembled WGS sequence"/>
</dbReference>
<dbReference type="NCBIfam" id="TIGR01470">
    <property type="entry name" value="cysG_Nterm"/>
    <property type="match status" value="1"/>
</dbReference>
<dbReference type="PANTHER" id="PTHR33542">
    <property type="entry name" value="SIROHYDROCHLORIN FERROCHELATASE, CHLOROPLASTIC"/>
    <property type="match status" value="1"/>
</dbReference>
<name>A0A1H9QCB5_9ACTN</name>
<dbReference type="GO" id="GO:0019354">
    <property type="term" value="P:siroheme biosynthetic process"/>
    <property type="evidence" value="ECO:0007669"/>
    <property type="project" value="UniProtKB-UniPathway"/>
</dbReference>
<evidence type="ECO:0000256" key="7">
    <source>
        <dbReference type="ARBA" id="ARBA00023244"/>
    </source>
</evidence>
<dbReference type="EMBL" id="FOGZ01000003">
    <property type="protein sequence ID" value="SER58060.1"/>
    <property type="molecule type" value="Genomic_DNA"/>
</dbReference>
<dbReference type="AlphaFoldDB" id="A0A1H9QCB5"/>
<accession>A0A1H9QCB5</accession>
<keyword evidence="3" id="KW-0479">Metal-binding</keyword>
<keyword evidence="6" id="KW-0456">Lyase</keyword>
<dbReference type="CDD" id="cd03416">
    <property type="entry name" value="CbiX_SirB_N"/>
    <property type="match status" value="1"/>
</dbReference>
<evidence type="ECO:0000256" key="8">
    <source>
        <dbReference type="ARBA" id="ARBA00047561"/>
    </source>
</evidence>
<dbReference type="OrthoDB" id="7345302at2"/>
<dbReference type="Gene3D" id="3.40.50.1400">
    <property type="match status" value="2"/>
</dbReference>
<reference evidence="9 10" key="1">
    <citation type="submission" date="2016-10" db="EMBL/GenBank/DDBJ databases">
        <authorList>
            <person name="de Groot N.N."/>
        </authorList>
    </citation>
    <scope>NUCLEOTIDE SEQUENCE [LARGE SCALE GENOMIC DNA]</scope>
    <source>
        <strain evidence="9 10">DSM 16859</strain>
    </source>
</reference>
<dbReference type="InterPro" id="IPR036291">
    <property type="entry name" value="NAD(P)-bd_dom_sf"/>
</dbReference>
<keyword evidence="10" id="KW-1185">Reference proteome</keyword>
<evidence type="ECO:0000256" key="2">
    <source>
        <dbReference type="ARBA" id="ARBA00012400"/>
    </source>
</evidence>
<dbReference type="SUPFAM" id="SSF51735">
    <property type="entry name" value="NAD(P)-binding Rossmann-fold domains"/>
    <property type="match status" value="1"/>
</dbReference>
<evidence type="ECO:0000313" key="10">
    <source>
        <dbReference type="Proteomes" id="UP000198815"/>
    </source>
</evidence>
<gene>
    <name evidence="9" type="ORF">SAMN05443377_10323</name>
</gene>
<keyword evidence="7" id="KW-0627">Porphyrin biosynthesis</keyword>
<dbReference type="InterPro" id="IPR006367">
    <property type="entry name" value="Sirohaem_synthase_N"/>
</dbReference>
<evidence type="ECO:0000256" key="4">
    <source>
        <dbReference type="ARBA" id="ARBA00023002"/>
    </source>
</evidence>
<dbReference type="Gene3D" id="3.40.50.720">
    <property type="entry name" value="NAD(P)-binding Rossmann-like Domain"/>
    <property type="match status" value="1"/>
</dbReference>
<proteinExistence type="predicted"/>
<evidence type="ECO:0000256" key="5">
    <source>
        <dbReference type="ARBA" id="ARBA00023027"/>
    </source>
</evidence>
<dbReference type="CDD" id="cd03414">
    <property type="entry name" value="CbiX_SirB_C"/>
    <property type="match status" value="1"/>
</dbReference>
<dbReference type="SUPFAM" id="SSF53800">
    <property type="entry name" value="Chelatase"/>
    <property type="match status" value="1"/>
</dbReference>
<evidence type="ECO:0000256" key="3">
    <source>
        <dbReference type="ARBA" id="ARBA00022723"/>
    </source>
</evidence>
<comment type="catalytic activity">
    <reaction evidence="8">
        <text>precorrin-2 + NAD(+) = sirohydrochlorin + NADH + 2 H(+)</text>
        <dbReference type="Rhea" id="RHEA:15613"/>
        <dbReference type="ChEBI" id="CHEBI:15378"/>
        <dbReference type="ChEBI" id="CHEBI:57540"/>
        <dbReference type="ChEBI" id="CHEBI:57945"/>
        <dbReference type="ChEBI" id="CHEBI:58351"/>
        <dbReference type="ChEBI" id="CHEBI:58827"/>
        <dbReference type="EC" id="1.3.1.76"/>
    </reaction>
</comment>
<dbReference type="InterPro" id="IPR002762">
    <property type="entry name" value="CbiX-like"/>
</dbReference>
<dbReference type="GO" id="GO:0043115">
    <property type="term" value="F:precorrin-2 dehydrogenase activity"/>
    <property type="evidence" value="ECO:0007669"/>
    <property type="project" value="UniProtKB-EC"/>
</dbReference>
<dbReference type="GO" id="GO:0046872">
    <property type="term" value="F:metal ion binding"/>
    <property type="evidence" value="ECO:0007669"/>
    <property type="project" value="UniProtKB-KW"/>
</dbReference>
<dbReference type="RefSeq" id="WP_091967317.1">
    <property type="nucleotide sequence ID" value="NZ_FOGZ01000003.1"/>
</dbReference>
<sequence>MPEPRTPLVIAGHGTRDAQGLAQCRALVEKVAGALPGVHVALGFVEIVEPDIATALAQVLDRAPDPGPDGPEAVVVPLLLNTGGHIRRDIPGAVERGRGEHRVAYAGPLLPDPRVRTVLERRIARALEPDDGPAWRAADTSVVLVGRGALDTDANSNHYRLSRQVWEEMGLEQVLPSFIQVVRPSVPQSLTAAADSGAQQILVAPNFLFAGRLRTWLHEQVAAWSASHPGVQVRVAEVLGPAGEIAEILIDRYREQLGTVGEGQGAPVYLSGLRLQGRDVLVVGAGRIAERRIPKLLAAGAQVRVVAPSAGIRVAQLAQQGLVDWQQRAASPRDVAGAWYVLAASNDPQVNEEIAQAAEASHIFCVRCDKAVAGSAFTPATQAGGGLTVAVVGNRDPRRSVRIRDELLRLLQS</sequence>
<dbReference type="STRING" id="64702.SAMN05443377_10323"/>
<dbReference type="Pfam" id="PF01903">
    <property type="entry name" value="CbiX"/>
    <property type="match status" value="2"/>
</dbReference>
<evidence type="ECO:0000313" key="9">
    <source>
        <dbReference type="EMBL" id="SER58060.1"/>
    </source>
</evidence>
<dbReference type="Pfam" id="PF13241">
    <property type="entry name" value="NAD_binding_7"/>
    <property type="match status" value="1"/>
</dbReference>
<keyword evidence="5" id="KW-0520">NAD</keyword>
<comment type="pathway">
    <text evidence="1">Porphyrin-containing compound metabolism; siroheme biosynthesis; sirohydrochlorin from precorrin-2: step 1/1.</text>
</comment>
<evidence type="ECO:0000256" key="6">
    <source>
        <dbReference type="ARBA" id="ARBA00023239"/>
    </source>
</evidence>
<dbReference type="GO" id="GO:0016829">
    <property type="term" value="F:lyase activity"/>
    <property type="evidence" value="ECO:0007669"/>
    <property type="project" value="UniProtKB-KW"/>
</dbReference>
<protein>
    <recommendedName>
        <fullName evidence="2">precorrin-2 dehydrogenase</fullName>
        <ecNumber evidence="2">1.3.1.76</ecNumber>
    </recommendedName>
</protein>
<dbReference type="InterPro" id="IPR050963">
    <property type="entry name" value="Sirohydro_Cobaltochel/CbiX"/>
</dbReference>
<keyword evidence="4" id="KW-0560">Oxidoreductase</keyword>
<dbReference type="PANTHER" id="PTHR33542:SF5">
    <property type="entry name" value="FERROCHELATASE CHE1"/>
    <property type="match status" value="1"/>
</dbReference>
<organism evidence="9 10">
    <name type="scientific">Propionibacterium cyclohexanicum</name>
    <dbReference type="NCBI Taxonomy" id="64702"/>
    <lineage>
        <taxon>Bacteria</taxon>
        <taxon>Bacillati</taxon>
        <taxon>Actinomycetota</taxon>
        <taxon>Actinomycetes</taxon>
        <taxon>Propionibacteriales</taxon>
        <taxon>Propionibacteriaceae</taxon>
        <taxon>Propionibacterium</taxon>
    </lineage>
</organism>
<dbReference type="UniPathway" id="UPA00262">
    <property type="reaction ID" value="UER00222"/>
</dbReference>
<evidence type="ECO:0000256" key="1">
    <source>
        <dbReference type="ARBA" id="ARBA00005010"/>
    </source>
</evidence>